<protein>
    <recommendedName>
        <fullName evidence="4">Lipoprotein</fullName>
    </recommendedName>
</protein>
<keyword evidence="3" id="KW-1185">Reference proteome</keyword>
<dbReference type="OrthoDB" id="4555316at2"/>
<keyword evidence="1" id="KW-0732">Signal</keyword>
<evidence type="ECO:0000313" key="3">
    <source>
        <dbReference type="Proteomes" id="UP000321424"/>
    </source>
</evidence>
<evidence type="ECO:0000313" key="2">
    <source>
        <dbReference type="EMBL" id="GEM36387.1"/>
    </source>
</evidence>
<gene>
    <name evidence="2" type="ORF">NN4_09060</name>
</gene>
<accession>A0A511M861</accession>
<proteinExistence type="predicted"/>
<comment type="caution">
    <text evidence="2">The sequence shown here is derived from an EMBL/GenBank/DDBJ whole genome shotgun (WGS) entry which is preliminary data.</text>
</comment>
<dbReference type="PROSITE" id="PS51257">
    <property type="entry name" value="PROKAR_LIPOPROTEIN"/>
    <property type="match status" value="1"/>
</dbReference>
<organism evidence="2 3">
    <name type="scientific">Nocardia ninae NBRC 108245</name>
    <dbReference type="NCBI Taxonomy" id="1210091"/>
    <lineage>
        <taxon>Bacteria</taxon>
        <taxon>Bacillati</taxon>
        <taxon>Actinomycetota</taxon>
        <taxon>Actinomycetes</taxon>
        <taxon>Mycobacteriales</taxon>
        <taxon>Nocardiaceae</taxon>
        <taxon>Nocardia</taxon>
    </lineage>
</organism>
<dbReference type="Proteomes" id="UP000321424">
    <property type="component" value="Unassembled WGS sequence"/>
</dbReference>
<evidence type="ECO:0000256" key="1">
    <source>
        <dbReference type="SAM" id="SignalP"/>
    </source>
</evidence>
<feature type="signal peptide" evidence="1">
    <location>
        <begin position="1"/>
        <end position="26"/>
    </location>
</feature>
<dbReference type="AlphaFoldDB" id="A0A511M861"/>
<sequence length="152" mass="16125">MTRHRHRPMLRALLLSGALAAAPLLAACSDDNKDPAAPATPDNTVMLTMPSTTAQVPDPDDQVSDAAAKQLCDMMRPDIDKWRTEGAALGRVAFNGTVHNWAARNGGLNDTVLKDRGVIDKITTQHCPDVRQQALEVLDTSDLAGALAGFGG</sequence>
<reference evidence="2 3" key="1">
    <citation type="submission" date="2019-07" db="EMBL/GenBank/DDBJ databases">
        <title>Whole genome shotgun sequence of Nocardia ninae NBRC 108245.</title>
        <authorList>
            <person name="Hosoyama A."/>
            <person name="Uohara A."/>
            <person name="Ohji S."/>
            <person name="Ichikawa N."/>
        </authorList>
    </citation>
    <scope>NUCLEOTIDE SEQUENCE [LARGE SCALE GENOMIC DNA]</scope>
    <source>
        <strain evidence="2 3">NBRC 108245</strain>
    </source>
</reference>
<name>A0A511M861_9NOCA</name>
<dbReference type="EMBL" id="BJXA01000003">
    <property type="protein sequence ID" value="GEM36387.1"/>
    <property type="molecule type" value="Genomic_DNA"/>
</dbReference>
<dbReference type="RefSeq" id="WP_135231720.1">
    <property type="nucleotide sequence ID" value="NZ_BJXA01000003.1"/>
</dbReference>
<evidence type="ECO:0008006" key="4">
    <source>
        <dbReference type="Google" id="ProtNLM"/>
    </source>
</evidence>
<feature type="chain" id="PRO_5038468564" description="Lipoprotein" evidence="1">
    <location>
        <begin position="27"/>
        <end position="152"/>
    </location>
</feature>